<proteinExistence type="predicted"/>
<dbReference type="Ensembl" id="ENSSPAT00000013339.1">
    <property type="protein sequence ID" value="ENSSPAP00000013120.1"/>
    <property type="gene ID" value="ENSSPAG00000009946.1"/>
</dbReference>
<dbReference type="AlphaFoldDB" id="A0A3B4ZXS8"/>
<protein>
    <submittedName>
        <fullName evidence="1">Uncharacterized protein</fullName>
    </submittedName>
</protein>
<accession>A0A3B4ZXS8</accession>
<name>A0A3B4ZXS8_9TELE</name>
<sequence length="74" mass="8337">MVTLDGRYEPGRSCRIEARCMKAACDSGTQSSRVNAEVEDNWAGFGSSLLTVFARRCPEENDFIPRLLRLARQK</sequence>
<reference evidence="1" key="1">
    <citation type="submission" date="2023-09" db="UniProtKB">
        <authorList>
            <consortium name="Ensembl"/>
        </authorList>
    </citation>
    <scope>IDENTIFICATION</scope>
</reference>
<evidence type="ECO:0000313" key="1">
    <source>
        <dbReference type="Ensembl" id="ENSSPAP00000013120.1"/>
    </source>
</evidence>
<organism evidence="1">
    <name type="scientific">Stegastes partitus</name>
    <name type="common">bicolor damselfish</name>
    <dbReference type="NCBI Taxonomy" id="144197"/>
    <lineage>
        <taxon>Eukaryota</taxon>
        <taxon>Metazoa</taxon>
        <taxon>Chordata</taxon>
        <taxon>Craniata</taxon>
        <taxon>Vertebrata</taxon>
        <taxon>Euteleostomi</taxon>
        <taxon>Actinopterygii</taxon>
        <taxon>Neopterygii</taxon>
        <taxon>Teleostei</taxon>
        <taxon>Neoteleostei</taxon>
        <taxon>Acanthomorphata</taxon>
        <taxon>Ovalentaria</taxon>
        <taxon>Pomacentridae</taxon>
        <taxon>Stegastes</taxon>
    </lineage>
</organism>